<name>A0A7W7Y7N5_9BACT</name>
<dbReference type="EMBL" id="JACHIG010000001">
    <property type="protein sequence ID" value="MBB5031153.1"/>
    <property type="molecule type" value="Genomic_DNA"/>
</dbReference>
<evidence type="ECO:0000313" key="2">
    <source>
        <dbReference type="Proteomes" id="UP000590740"/>
    </source>
</evidence>
<keyword evidence="2" id="KW-1185">Reference proteome</keyword>
<comment type="caution">
    <text evidence="1">The sequence shown here is derived from an EMBL/GenBank/DDBJ whole genome shotgun (WGS) entry which is preliminary data.</text>
</comment>
<sequence length="329" mass="36077">MMNRRAHHQPGGFTSVELLLVLALSAMILGGVVVTYGTIVRSQPSVSSIVSVPVGSQAMLNFYGTAGSSVNTGMAPQYGALSLAEELREQFLTDTISATAVFCLPRDGVNTYKPSMIAYDATQDAELDTPQKFRAHLIARASVSTTLYRDYRNPLNDNTAVPQNASIFVLGYSKYPGYLKVTALYDIDVMRFTAASQPNGIYASVKRYSDSGTATTTSTLSYTGGYDVFFPPSVPSPTSSSQWSGDGFVPLFVTFERSERLALRETPATIDRFKRAYERPFYFIWWPDPTARHLGAVANTFASSDPRQAYNHMAGRTAFMFTVPMFPAL</sequence>
<dbReference type="Proteomes" id="UP000590740">
    <property type="component" value="Unassembled WGS sequence"/>
</dbReference>
<reference evidence="1 2" key="1">
    <citation type="submission" date="2020-08" db="EMBL/GenBank/DDBJ databases">
        <title>Genomic Encyclopedia of Type Strains, Phase IV (KMG-IV): sequencing the most valuable type-strain genomes for metagenomic binning, comparative biology and taxonomic classification.</title>
        <authorList>
            <person name="Goeker M."/>
        </authorList>
    </citation>
    <scope>NUCLEOTIDE SEQUENCE [LARGE SCALE GENOMIC DNA]</scope>
    <source>
        <strain evidence="1 2">DSM 12252</strain>
    </source>
</reference>
<dbReference type="AlphaFoldDB" id="A0A7W7Y7N5"/>
<evidence type="ECO:0000313" key="1">
    <source>
        <dbReference type="EMBL" id="MBB5031153.1"/>
    </source>
</evidence>
<dbReference type="RefSeq" id="WP_184338092.1">
    <property type="nucleotide sequence ID" value="NZ_JACHIG010000001.1"/>
</dbReference>
<proteinExistence type="predicted"/>
<accession>A0A7W7Y7N5</accession>
<gene>
    <name evidence="1" type="ORF">HNQ65_000707</name>
</gene>
<protein>
    <submittedName>
        <fullName evidence="1">Uncharacterized protein</fullName>
    </submittedName>
</protein>
<organism evidence="1 2">
    <name type="scientific">Prosthecobacter vanneervenii</name>
    <dbReference type="NCBI Taxonomy" id="48466"/>
    <lineage>
        <taxon>Bacteria</taxon>
        <taxon>Pseudomonadati</taxon>
        <taxon>Verrucomicrobiota</taxon>
        <taxon>Verrucomicrobiia</taxon>
        <taxon>Verrucomicrobiales</taxon>
        <taxon>Verrucomicrobiaceae</taxon>
        <taxon>Prosthecobacter</taxon>
    </lineage>
</organism>